<dbReference type="PANTHER" id="PTHR16305:SF35">
    <property type="entry name" value="TRANSCRIPTIONAL ACTIVATOR DOMAIN"/>
    <property type="match status" value="1"/>
</dbReference>
<accession>A0ABX1FEK2</accession>
<evidence type="ECO:0000313" key="5">
    <source>
        <dbReference type="Proteomes" id="UP001515943"/>
    </source>
</evidence>
<protein>
    <submittedName>
        <fullName evidence="4">ATP-binding protein</fullName>
    </submittedName>
</protein>
<dbReference type="Pfam" id="PF13191">
    <property type="entry name" value="AAA_16"/>
    <property type="match status" value="1"/>
</dbReference>
<sequence length="163" mass="17213">MAVTSSVVSDRKRELMAVRGALEEAAAGVPSVVCVEGRAGMGKTSVLGEAVRTARELGFQVFRAQCSVSESGFRFGVVAQLFESEADEILDGDADQAAMHRLHRLVREVSLGSPVLLAVDDVEQADAPSLNFLSYLRRRLGELPVAVVVTRGLGSGPVRCAAG</sequence>
<keyword evidence="2 4" id="KW-0067">ATP-binding</keyword>
<gene>
    <name evidence="4" type="ORF">FXN61_10645</name>
</gene>
<evidence type="ECO:0000259" key="3">
    <source>
        <dbReference type="Pfam" id="PF13191"/>
    </source>
</evidence>
<keyword evidence="5" id="KW-1185">Reference proteome</keyword>
<keyword evidence="1" id="KW-0547">Nucleotide-binding</keyword>
<dbReference type="SUPFAM" id="SSF52540">
    <property type="entry name" value="P-loop containing nucleoside triphosphate hydrolases"/>
    <property type="match status" value="1"/>
</dbReference>
<evidence type="ECO:0000256" key="2">
    <source>
        <dbReference type="ARBA" id="ARBA00022840"/>
    </source>
</evidence>
<dbReference type="InterPro" id="IPR041664">
    <property type="entry name" value="AAA_16"/>
</dbReference>
<evidence type="ECO:0000313" key="4">
    <source>
        <dbReference type="EMBL" id="NKE57267.1"/>
    </source>
</evidence>
<dbReference type="GO" id="GO:0005524">
    <property type="term" value="F:ATP binding"/>
    <property type="evidence" value="ECO:0007669"/>
    <property type="project" value="UniProtKB-KW"/>
</dbReference>
<name>A0ABX1FEK2_9PSEU</name>
<dbReference type="RefSeq" id="WP_167972792.1">
    <property type="nucleotide sequence ID" value="NZ_VSRL01000028.1"/>
</dbReference>
<dbReference type="EMBL" id="VSRL01000028">
    <property type="protein sequence ID" value="NKE57267.1"/>
    <property type="molecule type" value="Genomic_DNA"/>
</dbReference>
<reference evidence="4 5" key="1">
    <citation type="submission" date="2019-08" db="EMBL/GenBank/DDBJ databases">
        <title>Lentzea from Indian Himalayas.</title>
        <authorList>
            <person name="Mandal S."/>
            <person name="Mallick Gupta A."/>
            <person name="Maiti P.K."/>
            <person name="Sarkar J."/>
            <person name="Mandal S."/>
        </authorList>
    </citation>
    <scope>NUCLEOTIDE SEQUENCE [LARGE SCALE GENOMIC DNA]</scope>
    <source>
        <strain evidence="4 5">PSKA42</strain>
    </source>
</reference>
<feature type="domain" description="Orc1-like AAA ATPase" evidence="3">
    <location>
        <begin position="11"/>
        <end position="148"/>
    </location>
</feature>
<dbReference type="Gene3D" id="3.40.50.300">
    <property type="entry name" value="P-loop containing nucleotide triphosphate hydrolases"/>
    <property type="match status" value="1"/>
</dbReference>
<proteinExistence type="predicted"/>
<dbReference type="Proteomes" id="UP001515943">
    <property type="component" value="Unassembled WGS sequence"/>
</dbReference>
<evidence type="ECO:0000256" key="1">
    <source>
        <dbReference type="ARBA" id="ARBA00022741"/>
    </source>
</evidence>
<organism evidence="4 5">
    <name type="scientific">Lentzea indica</name>
    <dbReference type="NCBI Taxonomy" id="2604800"/>
    <lineage>
        <taxon>Bacteria</taxon>
        <taxon>Bacillati</taxon>
        <taxon>Actinomycetota</taxon>
        <taxon>Actinomycetes</taxon>
        <taxon>Pseudonocardiales</taxon>
        <taxon>Pseudonocardiaceae</taxon>
        <taxon>Lentzea</taxon>
    </lineage>
</organism>
<dbReference type="PANTHER" id="PTHR16305">
    <property type="entry name" value="TESTICULAR SOLUBLE ADENYLYL CYCLASE"/>
    <property type="match status" value="1"/>
</dbReference>
<comment type="caution">
    <text evidence="4">The sequence shown here is derived from an EMBL/GenBank/DDBJ whole genome shotgun (WGS) entry which is preliminary data.</text>
</comment>
<dbReference type="InterPro" id="IPR027417">
    <property type="entry name" value="P-loop_NTPase"/>
</dbReference>